<dbReference type="GO" id="GO:0005524">
    <property type="term" value="F:ATP binding"/>
    <property type="evidence" value="ECO:0007669"/>
    <property type="project" value="UniProtKB-KW"/>
</dbReference>
<dbReference type="InterPro" id="IPR011009">
    <property type="entry name" value="Kinase-like_dom_sf"/>
</dbReference>
<evidence type="ECO:0000256" key="8">
    <source>
        <dbReference type="ARBA" id="ARBA00047899"/>
    </source>
</evidence>
<proteinExistence type="inferred from homology"/>
<dbReference type="SUPFAM" id="SSF53474">
    <property type="entry name" value="alpha/beta-Hydrolases"/>
    <property type="match status" value="1"/>
</dbReference>
<dbReference type="InterPro" id="IPR001245">
    <property type="entry name" value="Ser-Thr/Tyr_kinase_cat_dom"/>
</dbReference>
<evidence type="ECO:0000259" key="11">
    <source>
        <dbReference type="PROSITE" id="PS51456"/>
    </source>
</evidence>
<keyword evidence="10" id="KW-0518">Myosin</keyword>
<comment type="caution">
    <text evidence="12">The sequence shown here is derived from an EMBL/GenBank/DDBJ whole genome shotgun (WGS) entry which is preliminary data.</text>
</comment>
<dbReference type="GO" id="GO:0016020">
    <property type="term" value="C:membrane"/>
    <property type="evidence" value="ECO:0007669"/>
    <property type="project" value="UniProtKB-SubCell"/>
</dbReference>
<evidence type="ECO:0000313" key="12">
    <source>
        <dbReference type="EMBL" id="KAK1397482.1"/>
    </source>
</evidence>
<name>A0AAD8J7Q2_9APIA</name>
<dbReference type="GO" id="GO:0003774">
    <property type="term" value="F:cytoskeletal motor activity"/>
    <property type="evidence" value="ECO:0007669"/>
    <property type="project" value="InterPro"/>
</dbReference>
<evidence type="ECO:0000256" key="1">
    <source>
        <dbReference type="ARBA" id="ARBA00004479"/>
    </source>
</evidence>
<dbReference type="InterPro" id="IPR051824">
    <property type="entry name" value="LRR_Rcpt-Like_S/T_Kinase"/>
</dbReference>
<dbReference type="Proteomes" id="UP001237642">
    <property type="component" value="Unassembled WGS sequence"/>
</dbReference>
<dbReference type="InterPro" id="IPR001609">
    <property type="entry name" value="Myosin_head_motor_dom-like"/>
</dbReference>
<comment type="subcellular location">
    <subcellularLocation>
        <location evidence="1">Membrane</location>
        <topology evidence="1">Single-pass type I membrane protein</topology>
    </subcellularLocation>
</comment>
<dbReference type="Gene3D" id="3.40.50.1820">
    <property type="entry name" value="alpha/beta hydrolase"/>
    <property type="match status" value="1"/>
</dbReference>
<comment type="catalytic activity">
    <reaction evidence="8">
        <text>L-threonyl-[protein] + ATP = O-phospho-L-threonyl-[protein] + ADP + H(+)</text>
        <dbReference type="Rhea" id="RHEA:46608"/>
        <dbReference type="Rhea" id="RHEA-COMP:11060"/>
        <dbReference type="Rhea" id="RHEA-COMP:11605"/>
        <dbReference type="ChEBI" id="CHEBI:15378"/>
        <dbReference type="ChEBI" id="CHEBI:30013"/>
        <dbReference type="ChEBI" id="CHEBI:30616"/>
        <dbReference type="ChEBI" id="CHEBI:61977"/>
        <dbReference type="ChEBI" id="CHEBI:456216"/>
        <dbReference type="EC" id="2.7.11.1"/>
    </reaction>
</comment>
<organism evidence="12 13">
    <name type="scientific">Heracleum sosnowskyi</name>
    <dbReference type="NCBI Taxonomy" id="360622"/>
    <lineage>
        <taxon>Eukaryota</taxon>
        <taxon>Viridiplantae</taxon>
        <taxon>Streptophyta</taxon>
        <taxon>Embryophyta</taxon>
        <taxon>Tracheophyta</taxon>
        <taxon>Spermatophyta</taxon>
        <taxon>Magnoliopsida</taxon>
        <taxon>eudicotyledons</taxon>
        <taxon>Gunneridae</taxon>
        <taxon>Pentapetalae</taxon>
        <taxon>asterids</taxon>
        <taxon>campanulids</taxon>
        <taxon>Apiales</taxon>
        <taxon>Apiaceae</taxon>
        <taxon>Apioideae</taxon>
        <taxon>apioid superclade</taxon>
        <taxon>Tordylieae</taxon>
        <taxon>Tordyliinae</taxon>
        <taxon>Heracleum</taxon>
    </lineage>
</organism>
<reference evidence="12" key="2">
    <citation type="submission" date="2023-05" db="EMBL/GenBank/DDBJ databases">
        <authorList>
            <person name="Schelkunov M.I."/>
        </authorList>
    </citation>
    <scope>NUCLEOTIDE SEQUENCE</scope>
    <source>
        <strain evidence="12">Hsosn_3</strain>
        <tissue evidence="12">Leaf</tissue>
    </source>
</reference>
<dbReference type="SUPFAM" id="SSF56112">
    <property type="entry name" value="Protein kinase-like (PK-like)"/>
    <property type="match status" value="1"/>
</dbReference>
<keyword evidence="3" id="KW-0723">Serine/threonine-protein kinase</keyword>
<sequence>MEQEEYTKEEIDWSYIEFVDNQDVLDLIEKVTSSFNSHIETTGVLAYCCRGGFAKVYKGRLADGTLVAVKRLKEGPTQGGELQFQTEIEMISMAVHQNLLQLRGFCLTPTERLLVYPHMSNGSGATCLRGTPPQIVIIALILHNKLGFQVTTQDGYILSMQHIPNGRSGGSTGSKPPVLLQHGLLMDAITWLLSPPDQLLISIALG</sequence>
<evidence type="ECO:0000256" key="10">
    <source>
        <dbReference type="PROSITE-ProRule" id="PRU00782"/>
    </source>
</evidence>
<evidence type="ECO:0000256" key="7">
    <source>
        <dbReference type="ARBA" id="ARBA00022840"/>
    </source>
</evidence>
<evidence type="ECO:0000313" key="13">
    <source>
        <dbReference type="Proteomes" id="UP001237642"/>
    </source>
</evidence>
<dbReference type="PROSITE" id="PS51456">
    <property type="entry name" value="MYOSIN_MOTOR"/>
    <property type="match status" value="1"/>
</dbReference>
<feature type="domain" description="Myosin motor" evidence="11">
    <location>
        <begin position="1"/>
        <end position="46"/>
    </location>
</feature>
<keyword evidence="13" id="KW-1185">Reference proteome</keyword>
<dbReference type="GO" id="GO:0004674">
    <property type="term" value="F:protein serine/threonine kinase activity"/>
    <property type="evidence" value="ECO:0007669"/>
    <property type="project" value="UniProtKB-KW"/>
</dbReference>
<evidence type="ECO:0000256" key="2">
    <source>
        <dbReference type="ARBA" id="ARBA00012513"/>
    </source>
</evidence>
<dbReference type="GO" id="GO:0006629">
    <property type="term" value="P:lipid metabolic process"/>
    <property type="evidence" value="ECO:0007669"/>
    <property type="project" value="InterPro"/>
</dbReference>
<keyword evidence="10" id="KW-0009">Actin-binding</keyword>
<dbReference type="InterPro" id="IPR006693">
    <property type="entry name" value="AB_hydrolase_lipase"/>
</dbReference>
<dbReference type="SUPFAM" id="SSF52540">
    <property type="entry name" value="P-loop containing nucleoside triphosphate hydrolases"/>
    <property type="match status" value="1"/>
</dbReference>
<comment type="similarity">
    <text evidence="10">Belongs to the TRAFAC class myosin-kinesin ATPase superfamily. Myosin family.</text>
</comment>
<keyword evidence="4" id="KW-0808">Transferase</keyword>
<evidence type="ECO:0000256" key="9">
    <source>
        <dbReference type="ARBA" id="ARBA00048679"/>
    </source>
</evidence>
<keyword evidence="7" id="KW-0067">ATP-binding</keyword>
<dbReference type="PANTHER" id="PTHR48006">
    <property type="entry name" value="LEUCINE-RICH REPEAT-CONTAINING PROTEIN DDB_G0281931-RELATED"/>
    <property type="match status" value="1"/>
</dbReference>
<dbReference type="PANTHER" id="PTHR48006:SF102">
    <property type="entry name" value="LEUCINE-RICH REPEAT-CONTAINING PROTEIN DDB_G0281931-RELATED"/>
    <property type="match status" value="1"/>
</dbReference>
<dbReference type="GO" id="GO:0003779">
    <property type="term" value="F:actin binding"/>
    <property type="evidence" value="ECO:0007669"/>
    <property type="project" value="UniProtKB-KW"/>
</dbReference>
<reference evidence="12" key="1">
    <citation type="submission" date="2023-02" db="EMBL/GenBank/DDBJ databases">
        <title>Genome of toxic invasive species Heracleum sosnowskyi carries increased number of genes despite the absence of recent whole-genome duplications.</title>
        <authorList>
            <person name="Schelkunov M."/>
            <person name="Shtratnikova V."/>
            <person name="Makarenko M."/>
            <person name="Klepikova A."/>
            <person name="Omelchenko D."/>
            <person name="Novikova G."/>
            <person name="Obukhova E."/>
            <person name="Bogdanov V."/>
            <person name="Penin A."/>
            <person name="Logacheva M."/>
        </authorList>
    </citation>
    <scope>NUCLEOTIDE SEQUENCE</scope>
    <source>
        <strain evidence="12">Hsosn_3</strain>
        <tissue evidence="12">Leaf</tissue>
    </source>
</reference>
<dbReference type="GO" id="GO:0016459">
    <property type="term" value="C:myosin complex"/>
    <property type="evidence" value="ECO:0007669"/>
    <property type="project" value="UniProtKB-KW"/>
</dbReference>
<dbReference type="Pfam" id="PF04083">
    <property type="entry name" value="Abhydro_lipase"/>
    <property type="match status" value="1"/>
</dbReference>
<dbReference type="FunFam" id="3.30.200.20:FF:000015">
    <property type="entry name" value="Somatic embryogenesis receptor kinase 1"/>
    <property type="match status" value="1"/>
</dbReference>
<dbReference type="EMBL" id="JAUIZM010000002">
    <property type="protein sequence ID" value="KAK1397482.1"/>
    <property type="molecule type" value="Genomic_DNA"/>
</dbReference>
<dbReference type="AlphaFoldDB" id="A0AAD8J7Q2"/>
<gene>
    <name evidence="12" type="ORF">POM88_007345</name>
</gene>
<comment type="caution">
    <text evidence="10">Lacks conserved residue(s) required for the propagation of feature annotation.</text>
</comment>
<keyword evidence="6" id="KW-0418">Kinase</keyword>
<dbReference type="EC" id="2.7.11.1" evidence="2"/>
<evidence type="ECO:0000256" key="3">
    <source>
        <dbReference type="ARBA" id="ARBA00022527"/>
    </source>
</evidence>
<evidence type="ECO:0000256" key="6">
    <source>
        <dbReference type="ARBA" id="ARBA00022777"/>
    </source>
</evidence>
<dbReference type="InterPro" id="IPR029058">
    <property type="entry name" value="AB_hydrolase_fold"/>
</dbReference>
<keyword evidence="10" id="KW-0505">Motor protein</keyword>
<dbReference type="InterPro" id="IPR027417">
    <property type="entry name" value="P-loop_NTPase"/>
</dbReference>
<dbReference type="Pfam" id="PF07714">
    <property type="entry name" value="PK_Tyr_Ser-Thr"/>
    <property type="match status" value="1"/>
</dbReference>
<evidence type="ECO:0000256" key="4">
    <source>
        <dbReference type="ARBA" id="ARBA00022679"/>
    </source>
</evidence>
<protein>
    <recommendedName>
        <fullName evidence="2">non-specific serine/threonine protein kinase</fullName>
        <ecNumber evidence="2">2.7.11.1</ecNumber>
    </recommendedName>
</protein>
<dbReference type="Gene3D" id="1.20.58.530">
    <property type="match status" value="1"/>
</dbReference>
<accession>A0AAD8J7Q2</accession>
<evidence type="ECO:0000256" key="5">
    <source>
        <dbReference type="ARBA" id="ARBA00022741"/>
    </source>
</evidence>
<keyword evidence="5" id="KW-0547">Nucleotide-binding</keyword>
<comment type="catalytic activity">
    <reaction evidence="9">
        <text>L-seryl-[protein] + ATP = O-phospho-L-seryl-[protein] + ADP + H(+)</text>
        <dbReference type="Rhea" id="RHEA:17989"/>
        <dbReference type="Rhea" id="RHEA-COMP:9863"/>
        <dbReference type="Rhea" id="RHEA-COMP:11604"/>
        <dbReference type="ChEBI" id="CHEBI:15378"/>
        <dbReference type="ChEBI" id="CHEBI:29999"/>
        <dbReference type="ChEBI" id="CHEBI:30616"/>
        <dbReference type="ChEBI" id="CHEBI:83421"/>
        <dbReference type="ChEBI" id="CHEBI:456216"/>
        <dbReference type="EC" id="2.7.11.1"/>
    </reaction>
</comment>
<dbReference type="Gene3D" id="3.30.200.20">
    <property type="entry name" value="Phosphorylase Kinase, domain 1"/>
    <property type="match status" value="1"/>
</dbReference>